<feature type="region of interest" description="Disordered" evidence="1">
    <location>
        <begin position="36"/>
        <end position="60"/>
    </location>
</feature>
<feature type="chain" id="PRO_5045166061" evidence="2">
    <location>
        <begin position="23"/>
        <end position="204"/>
    </location>
</feature>
<protein>
    <submittedName>
        <fullName evidence="3">Uncharacterized protein</fullName>
    </submittedName>
</protein>
<dbReference type="Proteomes" id="UP000760407">
    <property type="component" value="Unassembled WGS sequence"/>
</dbReference>
<keyword evidence="4" id="KW-1185">Reference proteome</keyword>
<comment type="caution">
    <text evidence="3">The sequence shown here is derived from an EMBL/GenBank/DDBJ whole genome shotgun (WGS) entry which is preliminary data.</text>
</comment>
<gene>
    <name evidence="3" type="ORF">IBE52_05515</name>
</gene>
<evidence type="ECO:0000313" key="3">
    <source>
        <dbReference type="EMBL" id="MBK2302364.1"/>
    </source>
</evidence>
<dbReference type="EMBL" id="JACTSG010000003">
    <property type="protein sequence ID" value="MBK2302364.1"/>
    <property type="molecule type" value="Genomic_DNA"/>
</dbReference>
<evidence type="ECO:0000256" key="1">
    <source>
        <dbReference type="SAM" id="MobiDB-lite"/>
    </source>
</evidence>
<dbReference type="RefSeq" id="WP_200166464.1">
    <property type="nucleotide sequence ID" value="NZ_JACTSG010000003.1"/>
</dbReference>
<proteinExistence type="predicted"/>
<name>A0ABS1GCW7_9GAMM</name>
<accession>A0ABS1GCW7</accession>
<keyword evidence="2" id="KW-0732">Signal</keyword>
<feature type="signal peptide" evidence="2">
    <location>
        <begin position="1"/>
        <end position="22"/>
    </location>
</feature>
<evidence type="ECO:0000256" key="2">
    <source>
        <dbReference type="SAM" id="SignalP"/>
    </source>
</evidence>
<organism evidence="3 4">
    <name type="scientific">Francisella philomiragia</name>
    <dbReference type="NCBI Taxonomy" id="28110"/>
    <lineage>
        <taxon>Bacteria</taxon>
        <taxon>Pseudomonadati</taxon>
        <taxon>Pseudomonadota</taxon>
        <taxon>Gammaproteobacteria</taxon>
        <taxon>Thiotrichales</taxon>
        <taxon>Francisellaceae</taxon>
        <taxon>Francisella</taxon>
    </lineage>
</organism>
<evidence type="ECO:0000313" key="4">
    <source>
        <dbReference type="Proteomes" id="UP000760407"/>
    </source>
</evidence>
<sequence length="204" mass="22021">MKFKKIVVLLGGFLLGDIASNAANLEVTKSAGNLSSGMVPGVANDSDTTDEVSNTITDTTSAPTIEDTRAALIASGDIVQQAIPTKSLLNDQKSYLNEEGTHGFEWVGTPEEGHLEIAAPDGSRLALELPEKVGYRYSWGDRYWGLKDAEGNSYSINLHDNGSIDAWLGSKNVYSNYDYGDPAKNKTLEKAPQGFQDLFTAIKE</sequence>
<reference evidence="3 4" key="1">
    <citation type="submission" date="2020-08" db="EMBL/GenBank/DDBJ databases">
        <title>Comparative genomics of Francisella species.</title>
        <authorList>
            <person name="Sahl J."/>
            <person name="Sjodin A."/>
            <person name="Wagner D."/>
            <person name="Forsman M."/>
        </authorList>
    </citation>
    <scope>NUCLEOTIDE SEQUENCE [LARGE SCALE GENOMIC DNA]</scope>
    <source>
        <strain evidence="3 4">F1093</strain>
    </source>
</reference>
<feature type="compositionally biased region" description="Polar residues" evidence="1">
    <location>
        <begin position="51"/>
        <end position="60"/>
    </location>
</feature>